<dbReference type="InterPro" id="IPR016197">
    <property type="entry name" value="Chromo-like_dom_sf"/>
</dbReference>
<comment type="caution">
    <text evidence="5">The sequence shown here is derived from an EMBL/GenBank/DDBJ whole genome shotgun (WGS) entry which is preliminary data.</text>
</comment>
<evidence type="ECO:0000259" key="4">
    <source>
        <dbReference type="PROSITE" id="PS50013"/>
    </source>
</evidence>
<dbReference type="AlphaFoldDB" id="A0A9W7CYM6"/>
<dbReference type="Proteomes" id="UP001165121">
    <property type="component" value="Unassembled WGS sequence"/>
</dbReference>
<dbReference type="SUPFAM" id="SSF54160">
    <property type="entry name" value="Chromo domain-like"/>
    <property type="match status" value="1"/>
</dbReference>
<dbReference type="OrthoDB" id="433924at2759"/>
<gene>
    <name evidence="5" type="ORF">Pfra01_001931000</name>
</gene>
<dbReference type="InterPro" id="IPR051219">
    <property type="entry name" value="Heterochromatin_chromo-domain"/>
</dbReference>
<feature type="compositionally biased region" description="Low complexity" evidence="3">
    <location>
        <begin position="176"/>
        <end position="198"/>
    </location>
</feature>
<feature type="region of interest" description="Disordered" evidence="3">
    <location>
        <begin position="162"/>
        <end position="247"/>
    </location>
</feature>
<protein>
    <submittedName>
        <fullName evidence="5">Unnamed protein product</fullName>
    </submittedName>
</protein>
<dbReference type="PANTHER" id="PTHR22812">
    <property type="entry name" value="CHROMOBOX PROTEIN"/>
    <property type="match status" value="1"/>
</dbReference>
<dbReference type="GO" id="GO:0005634">
    <property type="term" value="C:nucleus"/>
    <property type="evidence" value="ECO:0007669"/>
    <property type="project" value="UniProtKB-SubCell"/>
</dbReference>
<dbReference type="InterPro" id="IPR023780">
    <property type="entry name" value="Chromo_domain"/>
</dbReference>
<feature type="region of interest" description="Disordered" evidence="3">
    <location>
        <begin position="101"/>
        <end position="136"/>
    </location>
</feature>
<sequence length="514" mass="56084">MERQKDAADLARALQAALGAGADGGGLQDARQLAARLGANAARVAELVARLNDQFFRDIAPALKRAKAARAPPLDPLDRYLELGDDGGDMPQTFVDDMSGWAAPKRGWKPPRDDVRARQTAARVGEEEDELLSDDDIPSDQFHDLLIANSLRVTAMQAPDYPAMATRPAPPPPSATPAENAAATSAAAAQATTSSGKTKTSRRSRRPPPPIVTDLPPRSTSAGSTPATQTRSPEALAKRDRLGKRAASGLKAKQVLRARKFGSAREYFIRWQGVASPLWISRRKAPRQAKVLIDLFLTELRTRENEPTRLAATGESNEKKKASRTGASLRKQEATATGASAAPKTAEAEFYTVDHIVNHRTHYNKRQYLVRWESYGESDDTWENADKLRMDVPDIVDAYEEQLERDNARAEAVQSAISELNRDAAVKSKPPTKKRAVVAEDARGRGTSHSTDQAEVGHANGKRRRVATEKDGKGKGSVGGNDEGNTSEDDYQFDLEEAELEEFSDEEFADRLNT</sequence>
<feature type="compositionally biased region" description="Acidic residues" evidence="3">
    <location>
        <begin position="126"/>
        <end position="136"/>
    </location>
</feature>
<dbReference type="EMBL" id="BSXT01002497">
    <property type="protein sequence ID" value="GMF49164.1"/>
    <property type="molecule type" value="Genomic_DNA"/>
</dbReference>
<evidence type="ECO:0000313" key="5">
    <source>
        <dbReference type="EMBL" id="GMF49164.1"/>
    </source>
</evidence>
<feature type="region of interest" description="Disordered" evidence="3">
    <location>
        <begin position="307"/>
        <end position="341"/>
    </location>
</feature>
<dbReference type="CDD" id="cd00024">
    <property type="entry name" value="CD_CSD"/>
    <property type="match status" value="1"/>
</dbReference>
<dbReference type="Pfam" id="PF00385">
    <property type="entry name" value="Chromo"/>
    <property type="match status" value="1"/>
</dbReference>
<keyword evidence="2" id="KW-0539">Nucleus</keyword>
<reference evidence="5" key="1">
    <citation type="submission" date="2023-04" db="EMBL/GenBank/DDBJ databases">
        <title>Phytophthora fragariaefolia NBRC 109709.</title>
        <authorList>
            <person name="Ichikawa N."/>
            <person name="Sato H."/>
            <person name="Tonouchi N."/>
        </authorList>
    </citation>
    <scope>NUCLEOTIDE SEQUENCE</scope>
    <source>
        <strain evidence="5">NBRC 109709</strain>
    </source>
</reference>
<dbReference type="SMART" id="SM00298">
    <property type="entry name" value="CHROMO"/>
    <property type="match status" value="1"/>
</dbReference>
<accession>A0A9W7CYM6</accession>
<feature type="compositionally biased region" description="Acidic residues" evidence="3">
    <location>
        <begin position="485"/>
        <end position="508"/>
    </location>
</feature>
<feature type="region of interest" description="Disordered" evidence="3">
    <location>
        <begin position="421"/>
        <end position="514"/>
    </location>
</feature>
<feature type="compositionally biased region" description="Polar residues" evidence="3">
    <location>
        <begin position="218"/>
        <end position="232"/>
    </location>
</feature>
<comment type="subcellular location">
    <subcellularLocation>
        <location evidence="1">Nucleus</location>
    </subcellularLocation>
</comment>
<organism evidence="5 6">
    <name type="scientific">Phytophthora fragariaefolia</name>
    <dbReference type="NCBI Taxonomy" id="1490495"/>
    <lineage>
        <taxon>Eukaryota</taxon>
        <taxon>Sar</taxon>
        <taxon>Stramenopiles</taxon>
        <taxon>Oomycota</taxon>
        <taxon>Peronosporomycetes</taxon>
        <taxon>Peronosporales</taxon>
        <taxon>Peronosporaceae</taxon>
        <taxon>Phytophthora</taxon>
    </lineage>
</organism>
<evidence type="ECO:0000256" key="2">
    <source>
        <dbReference type="ARBA" id="ARBA00023242"/>
    </source>
</evidence>
<evidence type="ECO:0000256" key="1">
    <source>
        <dbReference type="ARBA" id="ARBA00004123"/>
    </source>
</evidence>
<dbReference type="PROSITE" id="PS50013">
    <property type="entry name" value="CHROMO_2"/>
    <property type="match status" value="1"/>
</dbReference>
<name>A0A9W7CYM6_9STRA</name>
<feature type="domain" description="Chromo" evidence="4">
    <location>
        <begin position="351"/>
        <end position="411"/>
    </location>
</feature>
<proteinExistence type="predicted"/>
<evidence type="ECO:0000313" key="6">
    <source>
        <dbReference type="Proteomes" id="UP001165121"/>
    </source>
</evidence>
<dbReference type="InterPro" id="IPR000953">
    <property type="entry name" value="Chromo/chromo_shadow_dom"/>
</dbReference>
<dbReference type="Gene3D" id="2.40.50.40">
    <property type="match status" value="1"/>
</dbReference>
<evidence type="ECO:0000256" key="3">
    <source>
        <dbReference type="SAM" id="MobiDB-lite"/>
    </source>
</evidence>
<keyword evidence="6" id="KW-1185">Reference proteome</keyword>